<keyword evidence="2" id="KW-1185">Reference proteome</keyword>
<dbReference type="Proteomes" id="UP000735302">
    <property type="component" value="Unassembled WGS sequence"/>
</dbReference>
<accession>A0AAV4BTA7</accession>
<sequence>MGYWIPFYQESARDPLKRIPVYGETGMMRLKLNPVAWVSSTVCIQRFQLLSSCTAISPVSCYRPMRWWRSSDVTADPMVTRCLYAVLCCLLRVSASLVYE</sequence>
<dbReference type="EMBL" id="BLXT01005830">
    <property type="protein sequence ID" value="GFO26426.1"/>
    <property type="molecule type" value="Genomic_DNA"/>
</dbReference>
<reference evidence="1 2" key="1">
    <citation type="journal article" date="2021" name="Elife">
        <title>Chloroplast acquisition without the gene transfer in kleptoplastic sea slugs, Plakobranchus ocellatus.</title>
        <authorList>
            <person name="Maeda T."/>
            <person name="Takahashi S."/>
            <person name="Yoshida T."/>
            <person name="Shimamura S."/>
            <person name="Takaki Y."/>
            <person name="Nagai Y."/>
            <person name="Toyoda A."/>
            <person name="Suzuki Y."/>
            <person name="Arimoto A."/>
            <person name="Ishii H."/>
            <person name="Satoh N."/>
            <person name="Nishiyama T."/>
            <person name="Hasebe M."/>
            <person name="Maruyama T."/>
            <person name="Minagawa J."/>
            <person name="Obokata J."/>
            <person name="Shigenobu S."/>
        </authorList>
    </citation>
    <scope>NUCLEOTIDE SEQUENCE [LARGE SCALE GENOMIC DNA]</scope>
</reference>
<comment type="caution">
    <text evidence="1">The sequence shown here is derived from an EMBL/GenBank/DDBJ whole genome shotgun (WGS) entry which is preliminary data.</text>
</comment>
<protein>
    <submittedName>
        <fullName evidence="1">Uncharacterized protein</fullName>
    </submittedName>
</protein>
<evidence type="ECO:0000313" key="2">
    <source>
        <dbReference type="Proteomes" id="UP000735302"/>
    </source>
</evidence>
<name>A0AAV4BTA7_9GAST</name>
<dbReference type="AlphaFoldDB" id="A0AAV4BTA7"/>
<proteinExistence type="predicted"/>
<organism evidence="1 2">
    <name type="scientific">Plakobranchus ocellatus</name>
    <dbReference type="NCBI Taxonomy" id="259542"/>
    <lineage>
        <taxon>Eukaryota</taxon>
        <taxon>Metazoa</taxon>
        <taxon>Spiralia</taxon>
        <taxon>Lophotrochozoa</taxon>
        <taxon>Mollusca</taxon>
        <taxon>Gastropoda</taxon>
        <taxon>Heterobranchia</taxon>
        <taxon>Euthyneura</taxon>
        <taxon>Panpulmonata</taxon>
        <taxon>Sacoglossa</taxon>
        <taxon>Placobranchoidea</taxon>
        <taxon>Plakobranchidae</taxon>
        <taxon>Plakobranchus</taxon>
    </lineage>
</organism>
<evidence type="ECO:0000313" key="1">
    <source>
        <dbReference type="EMBL" id="GFO26426.1"/>
    </source>
</evidence>
<gene>
    <name evidence="1" type="ORF">PoB_005293100</name>
</gene>